<name>A0A3A8HLV2_9BACT</name>
<evidence type="ECO:0000313" key="3">
    <source>
        <dbReference type="Proteomes" id="UP000268094"/>
    </source>
</evidence>
<dbReference type="Proteomes" id="UP000268094">
    <property type="component" value="Unassembled WGS sequence"/>
</dbReference>
<accession>A0A3A8HLV2</accession>
<keyword evidence="3" id="KW-1185">Reference proteome</keyword>
<gene>
    <name evidence="2" type="ORF">D7V88_39145</name>
</gene>
<dbReference type="AlphaFoldDB" id="A0A3A8HLV2"/>
<reference evidence="3" key="1">
    <citation type="submission" date="2018-09" db="EMBL/GenBank/DDBJ databases">
        <authorList>
            <person name="Livingstone P.G."/>
            <person name="Whitworth D.E."/>
        </authorList>
    </citation>
    <scope>NUCLEOTIDE SEQUENCE [LARGE SCALE GENOMIC DNA]</scope>
    <source>
        <strain evidence="3">CA054A</strain>
    </source>
</reference>
<organism evidence="2 3">
    <name type="scientific">Corallococcus terminator</name>
    <dbReference type="NCBI Taxonomy" id="2316733"/>
    <lineage>
        <taxon>Bacteria</taxon>
        <taxon>Pseudomonadati</taxon>
        <taxon>Myxococcota</taxon>
        <taxon>Myxococcia</taxon>
        <taxon>Myxococcales</taxon>
        <taxon>Cystobacterineae</taxon>
        <taxon>Myxococcaceae</taxon>
        <taxon>Corallococcus</taxon>
    </lineage>
</organism>
<feature type="region of interest" description="Disordered" evidence="1">
    <location>
        <begin position="23"/>
        <end position="48"/>
    </location>
</feature>
<evidence type="ECO:0000256" key="1">
    <source>
        <dbReference type="SAM" id="MobiDB-lite"/>
    </source>
</evidence>
<feature type="compositionally biased region" description="Polar residues" evidence="1">
    <location>
        <begin position="29"/>
        <end position="42"/>
    </location>
</feature>
<dbReference type="PROSITE" id="PS51257">
    <property type="entry name" value="PROKAR_LIPOPROTEIN"/>
    <property type="match status" value="1"/>
</dbReference>
<dbReference type="EMBL" id="RAVZ01000511">
    <property type="protein sequence ID" value="RKG71705.1"/>
    <property type="molecule type" value="Genomic_DNA"/>
</dbReference>
<evidence type="ECO:0000313" key="2">
    <source>
        <dbReference type="EMBL" id="RKG71705.1"/>
    </source>
</evidence>
<proteinExistence type="predicted"/>
<comment type="caution">
    <text evidence="2">The sequence shown here is derived from an EMBL/GenBank/DDBJ whole genome shotgun (WGS) entry which is preliminary data.</text>
</comment>
<sequence length="145" mass="14894">MSGSKFALTLSLCGLLFGCGGQPGDEAPTQGQETPDTQGPTTEDTDRPVSAFATDVIPGPGGASDALFTDDDNLYARDNSADGLAAVAQLNFNGQIFTLWNRTGVGNGPPLNLSFASGTILSVRACIGSGQSLMSCNGWYTVVAR</sequence>
<protein>
    <submittedName>
        <fullName evidence="2">Uncharacterized protein</fullName>
    </submittedName>
</protein>